<name>A0A8H6AX57_9HELO</name>
<sequence>MMIIRDGKKFRAKPTIGGVNANQEMMGILCIEAQQDRHQYSETVECAAAINTRTNASRYSVSDEADR</sequence>
<dbReference type="Proteomes" id="UP000531561">
    <property type="component" value="Unassembled WGS sequence"/>
</dbReference>
<protein>
    <submittedName>
        <fullName evidence="1">Uncharacterized protein</fullName>
    </submittedName>
</protein>
<evidence type="ECO:0000313" key="1">
    <source>
        <dbReference type="EMBL" id="KAF5875035.1"/>
    </source>
</evidence>
<comment type="caution">
    <text evidence="1">The sequence shown here is derived from an EMBL/GenBank/DDBJ whole genome shotgun (WGS) entry which is preliminary data.</text>
</comment>
<dbReference type="RefSeq" id="XP_037193981.1">
    <property type="nucleotide sequence ID" value="XM_037333894.1"/>
</dbReference>
<reference evidence="1 2" key="1">
    <citation type="journal article" date="2020" name="Phytopathology">
        <title>A high-quality genome resource of Botrytis fragariae, a new and rapidly spreading fungal pathogen causing strawberry gray mold in the U.S.A.</title>
        <authorList>
            <person name="Wu Y."/>
            <person name="Saski C.A."/>
            <person name="Schnabel G."/>
            <person name="Xiao S."/>
            <person name="Hu M."/>
        </authorList>
    </citation>
    <scope>NUCLEOTIDE SEQUENCE [LARGE SCALE GENOMIC DNA]</scope>
    <source>
        <strain evidence="1 2">BVB16</strain>
    </source>
</reference>
<proteinExistence type="predicted"/>
<organism evidence="1 2">
    <name type="scientific">Botrytis fragariae</name>
    <dbReference type="NCBI Taxonomy" id="1964551"/>
    <lineage>
        <taxon>Eukaryota</taxon>
        <taxon>Fungi</taxon>
        <taxon>Dikarya</taxon>
        <taxon>Ascomycota</taxon>
        <taxon>Pezizomycotina</taxon>
        <taxon>Leotiomycetes</taxon>
        <taxon>Helotiales</taxon>
        <taxon>Sclerotiniaceae</taxon>
        <taxon>Botrytis</taxon>
    </lineage>
</organism>
<dbReference type="EMBL" id="JABFCT010000006">
    <property type="protein sequence ID" value="KAF5875035.1"/>
    <property type="molecule type" value="Genomic_DNA"/>
</dbReference>
<accession>A0A8H6AX57</accession>
<dbReference type="AlphaFoldDB" id="A0A8H6AX57"/>
<dbReference type="OrthoDB" id="3466012at2759"/>
<dbReference type="GeneID" id="59257586"/>
<gene>
    <name evidence="1" type="ORF">Bfra_003488</name>
</gene>
<evidence type="ECO:0000313" key="2">
    <source>
        <dbReference type="Proteomes" id="UP000531561"/>
    </source>
</evidence>
<keyword evidence="2" id="KW-1185">Reference proteome</keyword>